<evidence type="ECO:0000313" key="10">
    <source>
        <dbReference type="Proteomes" id="UP000279236"/>
    </source>
</evidence>
<proteinExistence type="inferred from homology"/>
<evidence type="ECO:0000256" key="2">
    <source>
        <dbReference type="ARBA" id="ARBA00005546"/>
    </source>
</evidence>
<dbReference type="RefSeq" id="XP_028478130.1">
    <property type="nucleotide sequence ID" value="XM_028621678.1"/>
</dbReference>
<evidence type="ECO:0000256" key="5">
    <source>
        <dbReference type="ARBA" id="ARBA00022694"/>
    </source>
</evidence>
<dbReference type="Gene3D" id="3.30.2380.10">
    <property type="entry name" value="CGI121/TPRKB"/>
    <property type="match status" value="1"/>
</dbReference>
<reference evidence="9 10" key="1">
    <citation type="submission" date="2018-11" db="EMBL/GenBank/DDBJ databases">
        <title>Genome sequence of Apiotrichum porosum DSM 27194.</title>
        <authorList>
            <person name="Aliyu H."/>
            <person name="Gorte O."/>
            <person name="Ochsenreither K."/>
        </authorList>
    </citation>
    <scope>NUCLEOTIDE SEQUENCE [LARGE SCALE GENOMIC DNA]</scope>
    <source>
        <strain evidence="9 10">DSM 27194</strain>
    </source>
</reference>
<dbReference type="Proteomes" id="UP000279236">
    <property type="component" value="Unassembled WGS sequence"/>
</dbReference>
<comment type="subcellular location">
    <subcellularLocation>
        <location evidence="1">Nucleus</location>
    </subcellularLocation>
</comment>
<dbReference type="GO" id="GO:0002949">
    <property type="term" value="P:tRNA threonylcarbamoyladenosine modification"/>
    <property type="evidence" value="ECO:0007669"/>
    <property type="project" value="TreeGrafter"/>
</dbReference>
<keyword evidence="5" id="KW-0819">tRNA processing</keyword>
<evidence type="ECO:0000256" key="4">
    <source>
        <dbReference type="ARBA" id="ARBA00016009"/>
    </source>
</evidence>
<dbReference type="Pfam" id="PF08617">
    <property type="entry name" value="CGI-121"/>
    <property type="match status" value="1"/>
</dbReference>
<name>A0A427Y0V3_9TREE</name>
<dbReference type="GO" id="GO:0005634">
    <property type="term" value="C:nucleus"/>
    <property type="evidence" value="ECO:0007669"/>
    <property type="project" value="UniProtKB-SubCell"/>
</dbReference>
<comment type="function">
    <text evidence="7">Component of the EKC/KEOPS complex that is required for the formation of a threonylcarbamoyl group on adenosine at position 37 (t(6)A37) in tRNAs that read codons beginning with adenine. The complex is probably involved in the transfer of the threonylcarbamoyl moiety of threonylcarbamoyl-AMP (TC-AMP) to the N6 group of A37. CGI121 acts as an allosteric effector that regulates the t(6)A activity of the complex. The EKC/KEOPS complex also promotes both telomere uncapping and telomere elongation. The complex is required for efficient recruitment of transcriptional coactivators. CGI121 is not required for tRNA modification.</text>
</comment>
<dbReference type="GO" id="GO:0005829">
    <property type="term" value="C:cytosol"/>
    <property type="evidence" value="ECO:0007669"/>
    <property type="project" value="TreeGrafter"/>
</dbReference>
<protein>
    <recommendedName>
        <fullName evidence="4">EKC/KEOPS complex subunit CGI121</fullName>
    </recommendedName>
    <alternativeName>
        <fullName evidence="3">EKC/KEOPS complex subunit cgi121</fullName>
    </alternativeName>
</protein>
<dbReference type="AlphaFoldDB" id="A0A427Y0V3"/>
<dbReference type="PANTHER" id="PTHR15840:SF10">
    <property type="entry name" value="EKC_KEOPS COMPLEX SUBUNIT TPRKB"/>
    <property type="match status" value="1"/>
</dbReference>
<dbReference type="InterPro" id="IPR013926">
    <property type="entry name" value="CGI121/TPRKB"/>
</dbReference>
<dbReference type="OrthoDB" id="329139at2759"/>
<dbReference type="STRING" id="105984.A0A427Y0V3"/>
<organism evidence="9 10">
    <name type="scientific">Apiotrichum porosum</name>
    <dbReference type="NCBI Taxonomy" id="105984"/>
    <lineage>
        <taxon>Eukaryota</taxon>
        <taxon>Fungi</taxon>
        <taxon>Dikarya</taxon>
        <taxon>Basidiomycota</taxon>
        <taxon>Agaricomycotina</taxon>
        <taxon>Tremellomycetes</taxon>
        <taxon>Trichosporonales</taxon>
        <taxon>Trichosporonaceae</taxon>
        <taxon>Apiotrichum</taxon>
    </lineage>
</organism>
<keyword evidence="10" id="KW-1185">Reference proteome</keyword>
<dbReference type="GeneID" id="39590749"/>
<comment type="similarity">
    <text evidence="2 8">Belongs to the CGI121/TPRKB family.</text>
</comment>
<dbReference type="GO" id="GO:0000408">
    <property type="term" value="C:EKC/KEOPS complex"/>
    <property type="evidence" value="ECO:0007669"/>
    <property type="project" value="TreeGrafter"/>
</dbReference>
<dbReference type="PANTHER" id="PTHR15840">
    <property type="entry name" value="CGI-121 FAMILY MEMBER"/>
    <property type="match status" value="1"/>
</dbReference>
<dbReference type="SUPFAM" id="SSF143870">
    <property type="entry name" value="PF0523-like"/>
    <property type="match status" value="1"/>
</dbReference>
<evidence type="ECO:0000256" key="1">
    <source>
        <dbReference type="ARBA" id="ARBA00004123"/>
    </source>
</evidence>
<dbReference type="EMBL" id="RSCE01000003">
    <property type="protein sequence ID" value="RSH84682.1"/>
    <property type="molecule type" value="Genomic_DNA"/>
</dbReference>
<dbReference type="InterPro" id="IPR036504">
    <property type="entry name" value="CGI121/TPRKB_sf"/>
</dbReference>
<gene>
    <name evidence="9" type="ORF">EHS24_006206</name>
</gene>
<keyword evidence="6 8" id="KW-0539">Nucleus</keyword>
<sequence length="207" mass="22432">MESYVLPHLPPNVRNVHIAYFENVANAPEIRARLVAAATAPGAEGDAARASVDFGFVEASLLVSKQHLVNGVLAAVLTSLPSDRQTTLPVPPTPKTRSHNLHSEILLALSPNNNITDAIRRHGVGDATTRLVVVRYADNTLAQEEIWAMIASVVRGTLTSLDELDNVNKPDWTRIDKLGEMNQQKVGDIMARKIAAVENIVAIKHAT</sequence>
<evidence type="ECO:0000256" key="8">
    <source>
        <dbReference type="RuleBase" id="RU004398"/>
    </source>
</evidence>
<evidence type="ECO:0000256" key="6">
    <source>
        <dbReference type="ARBA" id="ARBA00023242"/>
    </source>
</evidence>
<evidence type="ECO:0000256" key="3">
    <source>
        <dbReference type="ARBA" id="ARBA00015316"/>
    </source>
</evidence>
<evidence type="ECO:0000256" key="7">
    <source>
        <dbReference type="ARBA" id="ARBA00025043"/>
    </source>
</evidence>
<evidence type="ECO:0000313" key="9">
    <source>
        <dbReference type="EMBL" id="RSH84682.1"/>
    </source>
</evidence>
<comment type="caution">
    <text evidence="9">The sequence shown here is derived from an EMBL/GenBank/DDBJ whole genome shotgun (WGS) entry which is preliminary data.</text>
</comment>
<accession>A0A427Y0V3</accession>